<feature type="region of interest" description="Disordered" evidence="1">
    <location>
        <begin position="1"/>
        <end position="23"/>
    </location>
</feature>
<dbReference type="VEuPathDB" id="FungiDB:AFLA_012907"/>
<proteinExistence type="predicted"/>
<feature type="compositionally biased region" description="Polar residues" evidence="1">
    <location>
        <begin position="10"/>
        <end position="23"/>
    </location>
</feature>
<evidence type="ECO:0000313" key="3">
    <source>
        <dbReference type="EMBL" id="KAB8240071.1"/>
    </source>
</evidence>
<sequence length="327" mass="37281">MNLFPMQPAATDTLSRTTIPTHSSTNAKVQEKWDFLHSIDARCQADDASIMQVKPILWRKFTERYPLHGIPTILFDTLKRCREPPRPLNFLDIRNLILSRVPVHVNRVDLLQSTRRRRAGSAGKGSPLKALWNSADHEFFLLSSRHAISPLHTWYLPRSPNSKTYEMLATFGSSTPETYPDGWVKVDIMPGDLLIMPPGCPHAVFTPEHALTFGGNFYTLPHLGTSFRLLALQAQFKFVFSNESLTEQDYLNFIDMLEVGKGDMDVLQMANIATSGIVWGITDRHQTQEDVCRISWDEQEFPDLQQRIRLLIWDMSGKATTQLESEP</sequence>
<dbReference type="SUPFAM" id="SSF51197">
    <property type="entry name" value="Clavaminate synthase-like"/>
    <property type="match status" value="1"/>
</dbReference>
<dbReference type="EMBL" id="ML734786">
    <property type="protein sequence ID" value="KAB8240071.1"/>
    <property type="molecule type" value="Genomic_DNA"/>
</dbReference>
<dbReference type="Gene3D" id="2.60.120.650">
    <property type="entry name" value="Cupin"/>
    <property type="match status" value="1"/>
</dbReference>
<dbReference type="VEuPathDB" id="FungiDB:F9C07_1908990"/>
<feature type="domain" description="JmjC" evidence="2">
    <location>
        <begin position="80"/>
        <end position="234"/>
    </location>
</feature>
<dbReference type="AlphaFoldDB" id="A0A5N6GCB0"/>
<evidence type="ECO:0000259" key="2">
    <source>
        <dbReference type="PROSITE" id="PS51184"/>
    </source>
</evidence>
<dbReference type="Proteomes" id="UP000325434">
    <property type="component" value="Unassembled WGS sequence"/>
</dbReference>
<name>A0A5N6GCB0_ASPFL</name>
<reference evidence="3" key="1">
    <citation type="submission" date="2019-04" db="EMBL/GenBank/DDBJ databases">
        <title>Friends and foes A comparative genomics study of 23 Aspergillus species from section Flavi.</title>
        <authorList>
            <consortium name="DOE Joint Genome Institute"/>
            <person name="Kjaerbolling I."/>
            <person name="Vesth T."/>
            <person name="Frisvad J.C."/>
            <person name="Nybo J.L."/>
            <person name="Theobald S."/>
            <person name="Kildgaard S."/>
            <person name="Isbrandt T."/>
            <person name="Kuo A."/>
            <person name="Sato A."/>
            <person name="Lyhne E.K."/>
            <person name="Kogle M.E."/>
            <person name="Wiebenga A."/>
            <person name="Kun R.S."/>
            <person name="Lubbers R.J."/>
            <person name="Makela M.R."/>
            <person name="Barry K."/>
            <person name="Chovatia M."/>
            <person name="Clum A."/>
            <person name="Daum C."/>
            <person name="Haridas S."/>
            <person name="He G."/>
            <person name="LaButti K."/>
            <person name="Lipzen A."/>
            <person name="Mondo S."/>
            <person name="Riley R."/>
            <person name="Salamov A."/>
            <person name="Simmons B.A."/>
            <person name="Magnuson J.K."/>
            <person name="Henrissat B."/>
            <person name="Mortensen U.H."/>
            <person name="Larsen T.O."/>
            <person name="Devries R.P."/>
            <person name="Grigoriev I.V."/>
            <person name="Machida M."/>
            <person name="Baker S.E."/>
            <person name="Andersen M.R."/>
        </authorList>
    </citation>
    <scope>NUCLEOTIDE SEQUENCE [LARGE SCALE GENOMIC DNA]</scope>
    <source>
        <strain evidence="3">CBS 121.62</strain>
    </source>
</reference>
<organism evidence="3">
    <name type="scientific">Aspergillus flavus</name>
    <dbReference type="NCBI Taxonomy" id="5059"/>
    <lineage>
        <taxon>Eukaryota</taxon>
        <taxon>Fungi</taxon>
        <taxon>Dikarya</taxon>
        <taxon>Ascomycota</taxon>
        <taxon>Pezizomycotina</taxon>
        <taxon>Eurotiomycetes</taxon>
        <taxon>Eurotiomycetidae</taxon>
        <taxon>Eurotiales</taxon>
        <taxon>Aspergillaceae</taxon>
        <taxon>Aspergillus</taxon>
        <taxon>Aspergillus subgen. Circumdati</taxon>
    </lineage>
</organism>
<protein>
    <recommendedName>
        <fullName evidence="2">JmjC domain-containing protein</fullName>
    </recommendedName>
</protein>
<dbReference type="PROSITE" id="PS51184">
    <property type="entry name" value="JMJC"/>
    <property type="match status" value="1"/>
</dbReference>
<evidence type="ECO:0000256" key="1">
    <source>
        <dbReference type="SAM" id="MobiDB-lite"/>
    </source>
</evidence>
<gene>
    <name evidence="3" type="ORF">BDV35DRAFT_386133</name>
</gene>
<dbReference type="InterPro" id="IPR003347">
    <property type="entry name" value="JmjC_dom"/>
</dbReference>
<accession>A0A5N6GCB0</accession>